<dbReference type="SUPFAM" id="SSF54197">
    <property type="entry name" value="HIT-like"/>
    <property type="match status" value="1"/>
</dbReference>
<name>A0AAD9NDQ8_9ANNE</name>
<dbReference type="InterPro" id="IPR036265">
    <property type="entry name" value="HIT-like_sf"/>
</dbReference>
<evidence type="ECO:0000313" key="1">
    <source>
        <dbReference type="EMBL" id="KAK2164531.1"/>
    </source>
</evidence>
<evidence type="ECO:0000313" key="2">
    <source>
        <dbReference type="Proteomes" id="UP001208570"/>
    </source>
</evidence>
<sequence length="117" mass="13617">MASKRCVFCTIADKKDPKTTLLYESPEDEDDPLIVFKDIRPAAKHHYLVCTKRHMKDASVLGNNHITLDWVFIGHRSLVYLTSIYMFCQPISKYFDLKQFGKYGKKTYWFKTVSAAT</sequence>
<keyword evidence="2" id="KW-1185">Reference proteome</keyword>
<dbReference type="Gene3D" id="3.30.428.10">
    <property type="entry name" value="HIT-like"/>
    <property type="match status" value="1"/>
</dbReference>
<reference evidence="1" key="1">
    <citation type="journal article" date="2023" name="Mol. Biol. Evol.">
        <title>Third-Generation Sequencing Reveals the Adaptive Role of the Epigenome in Three Deep-Sea Polychaetes.</title>
        <authorList>
            <person name="Perez M."/>
            <person name="Aroh O."/>
            <person name="Sun Y."/>
            <person name="Lan Y."/>
            <person name="Juniper S.K."/>
            <person name="Young C.R."/>
            <person name="Angers B."/>
            <person name="Qian P.Y."/>
        </authorList>
    </citation>
    <scope>NUCLEOTIDE SEQUENCE</scope>
    <source>
        <strain evidence="1">P08H-3</strain>
    </source>
</reference>
<dbReference type="AlphaFoldDB" id="A0AAD9NDQ8"/>
<dbReference type="Pfam" id="PF11969">
    <property type="entry name" value="DcpS_C"/>
    <property type="match status" value="1"/>
</dbReference>
<gene>
    <name evidence="1" type="ORF">LSH36_62g02039</name>
</gene>
<proteinExistence type="predicted"/>
<protein>
    <recommendedName>
        <fullName evidence="3">HIT domain-containing protein</fullName>
    </recommendedName>
</protein>
<evidence type="ECO:0008006" key="3">
    <source>
        <dbReference type="Google" id="ProtNLM"/>
    </source>
</evidence>
<dbReference type="Proteomes" id="UP001208570">
    <property type="component" value="Unassembled WGS sequence"/>
</dbReference>
<organism evidence="1 2">
    <name type="scientific">Paralvinella palmiformis</name>
    <dbReference type="NCBI Taxonomy" id="53620"/>
    <lineage>
        <taxon>Eukaryota</taxon>
        <taxon>Metazoa</taxon>
        <taxon>Spiralia</taxon>
        <taxon>Lophotrochozoa</taxon>
        <taxon>Annelida</taxon>
        <taxon>Polychaeta</taxon>
        <taxon>Sedentaria</taxon>
        <taxon>Canalipalpata</taxon>
        <taxon>Terebellida</taxon>
        <taxon>Terebelliformia</taxon>
        <taxon>Alvinellidae</taxon>
        <taxon>Paralvinella</taxon>
    </lineage>
</organism>
<comment type="caution">
    <text evidence="1">The sequence shown here is derived from an EMBL/GenBank/DDBJ whole genome shotgun (WGS) entry which is preliminary data.</text>
</comment>
<accession>A0AAD9NDQ8</accession>
<dbReference type="EMBL" id="JAODUP010000062">
    <property type="protein sequence ID" value="KAK2164531.1"/>
    <property type="molecule type" value="Genomic_DNA"/>
</dbReference>